<dbReference type="GO" id="GO:0071036">
    <property type="term" value="P:nuclear polyadenylation-dependent snoRNA catabolic process"/>
    <property type="evidence" value="ECO:0007669"/>
    <property type="project" value="UniProtKB-ARBA"/>
</dbReference>
<dbReference type="VEuPathDB" id="FungiDB:YALI1_F38161g"/>
<evidence type="ECO:0000256" key="6">
    <source>
        <dbReference type="ARBA" id="ARBA00022842"/>
    </source>
</evidence>
<feature type="compositionally biased region" description="Basic and acidic residues" evidence="8">
    <location>
        <begin position="116"/>
        <end position="125"/>
    </location>
</feature>
<dbReference type="GO" id="GO:0071044">
    <property type="term" value="P:histone mRNA catabolic process"/>
    <property type="evidence" value="ECO:0007669"/>
    <property type="project" value="UniProtKB-ARBA"/>
</dbReference>
<dbReference type="InterPro" id="IPR043519">
    <property type="entry name" value="NT_sf"/>
</dbReference>
<dbReference type="GO" id="GO:0046872">
    <property type="term" value="F:metal ion binding"/>
    <property type="evidence" value="ECO:0007669"/>
    <property type="project" value="UniProtKB-KW"/>
</dbReference>
<evidence type="ECO:0000313" key="11">
    <source>
        <dbReference type="EMBL" id="AOW07914.1"/>
    </source>
</evidence>
<dbReference type="GO" id="GO:0071035">
    <property type="term" value="P:nuclear polyadenylation-dependent rRNA catabolic process"/>
    <property type="evidence" value="ECO:0007669"/>
    <property type="project" value="UniProtKB-ARBA"/>
</dbReference>
<evidence type="ECO:0000259" key="9">
    <source>
        <dbReference type="Pfam" id="PF03828"/>
    </source>
</evidence>
<dbReference type="VEuPathDB" id="FungiDB:YALI0_F30525g"/>
<evidence type="ECO:0000256" key="1">
    <source>
        <dbReference type="ARBA" id="ARBA00001936"/>
    </source>
</evidence>
<dbReference type="GO" id="GO:0003729">
    <property type="term" value="F:mRNA binding"/>
    <property type="evidence" value="ECO:0007669"/>
    <property type="project" value="TreeGrafter"/>
</dbReference>
<accession>A0A1D8NQL2</accession>
<dbReference type="GO" id="GO:0031499">
    <property type="term" value="C:TRAMP complex"/>
    <property type="evidence" value="ECO:0007669"/>
    <property type="project" value="TreeGrafter"/>
</dbReference>
<dbReference type="GO" id="GO:0071042">
    <property type="term" value="P:nuclear polyadenylation-dependent mRNA catabolic process"/>
    <property type="evidence" value="ECO:0007669"/>
    <property type="project" value="UniProtKB-ARBA"/>
</dbReference>
<feature type="compositionally biased region" description="Acidic residues" evidence="8">
    <location>
        <begin position="192"/>
        <end position="203"/>
    </location>
</feature>
<feature type="compositionally biased region" description="Low complexity" evidence="8">
    <location>
        <begin position="132"/>
        <end position="142"/>
    </location>
</feature>
<evidence type="ECO:0000259" key="10">
    <source>
        <dbReference type="Pfam" id="PF22600"/>
    </source>
</evidence>
<gene>
    <name evidence="11" type="ORF">YALI1_F38161g</name>
</gene>
<dbReference type="SUPFAM" id="SSF81301">
    <property type="entry name" value="Nucleotidyltransferase"/>
    <property type="match status" value="1"/>
</dbReference>
<dbReference type="Pfam" id="PF03828">
    <property type="entry name" value="PAP_assoc"/>
    <property type="match status" value="1"/>
</dbReference>
<dbReference type="GO" id="GO:0071037">
    <property type="term" value="P:nuclear polyadenylation-dependent snRNA catabolic process"/>
    <property type="evidence" value="ECO:0007669"/>
    <property type="project" value="UniProtKB-ARBA"/>
</dbReference>
<name>A0A1D8NQL2_YARLL</name>
<dbReference type="SUPFAM" id="SSF81631">
    <property type="entry name" value="PAP/OAS1 substrate-binding domain"/>
    <property type="match status" value="1"/>
</dbReference>
<dbReference type="GeneID" id="94584088"/>
<feature type="compositionally biased region" description="Basic and acidic residues" evidence="8">
    <location>
        <begin position="58"/>
        <end position="77"/>
    </location>
</feature>
<dbReference type="Gene3D" id="3.30.460.10">
    <property type="entry name" value="Beta Polymerase, domain 2"/>
    <property type="match status" value="1"/>
</dbReference>
<dbReference type="PANTHER" id="PTHR23092">
    <property type="entry name" value="POLY(A) RNA POLYMERASE"/>
    <property type="match status" value="1"/>
</dbReference>
<proteinExistence type="inferred from homology"/>
<evidence type="ECO:0000256" key="7">
    <source>
        <dbReference type="ARBA" id="ARBA00048830"/>
    </source>
</evidence>
<feature type="compositionally biased region" description="Pro residues" evidence="8">
    <location>
        <begin position="159"/>
        <end position="176"/>
    </location>
</feature>
<evidence type="ECO:0000313" key="12">
    <source>
        <dbReference type="Proteomes" id="UP000182444"/>
    </source>
</evidence>
<dbReference type="GO" id="GO:0005730">
    <property type="term" value="C:nucleolus"/>
    <property type="evidence" value="ECO:0007669"/>
    <property type="project" value="TreeGrafter"/>
</dbReference>
<feature type="compositionally biased region" description="Basic and acidic residues" evidence="8">
    <location>
        <begin position="594"/>
        <end position="630"/>
    </location>
</feature>
<evidence type="ECO:0000256" key="2">
    <source>
        <dbReference type="ARBA" id="ARBA00008593"/>
    </source>
</evidence>
<dbReference type="GO" id="GO:0071039">
    <property type="term" value="P:nuclear polyadenylation-dependent CUT catabolic process"/>
    <property type="evidence" value="ECO:0007669"/>
    <property type="project" value="UniProtKB-ARBA"/>
</dbReference>
<dbReference type="Proteomes" id="UP000182444">
    <property type="component" value="Chromosome 1F"/>
</dbReference>
<dbReference type="GO" id="GO:1990817">
    <property type="term" value="F:poly(A) RNA polymerase activity"/>
    <property type="evidence" value="ECO:0007669"/>
    <property type="project" value="UniProtKB-EC"/>
</dbReference>
<dbReference type="Pfam" id="PF22600">
    <property type="entry name" value="MTPAP-like_central"/>
    <property type="match status" value="1"/>
</dbReference>
<comment type="catalytic activity">
    <reaction evidence="7">
        <text>RNA(n) + ATP = RNA(n)-3'-adenine ribonucleotide + diphosphate</text>
        <dbReference type="Rhea" id="RHEA:11332"/>
        <dbReference type="Rhea" id="RHEA-COMP:14527"/>
        <dbReference type="Rhea" id="RHEA-COMP:17347"/>
        <dbReference type="ChEBI" id="CHEBI:30616"/>
        <dbReference type="ChEBI" id="CHEBI:33019"/>
        <dbReference type="ChEBI" id="CHEBI:140395"/>
        <dbReference type="ChEBI" id="CHEBI:173115"/>
        <dbReference type="EC" id="2.7.7.19"/>
    </reaction>
</comment>
<evidence type="ECO:0000256" key="3">
    <source>
        <dbReference type="ARBA" id="ARBA00012388"/>
    </source>
</evidence>
<feature type="region of interest" description="Disordered" evidence="8">
    <location>
        <begin position="1"/>
        <end position="229"/>
    </location>
</feature>
<feature type="compositionally biased region" description="Basic and acidic residues" evidence="8">
    <location>
        <begin position="204"/>
        <end position="214"/>
    </location>
</feature>
<dbReference type="GO" id="GO:0071051">
    <property type="term" value="P:poly(A)-dependent snoRNA 3'-end processing"/>
    <property type="evidence" value="ECO:0007669"/>
    <property type="project" value="UniProtKB-ARBA"/>
</dbReference>
<feature type="compositionally biased region" description="Low complexity" evidence="8">
    <location>
        <begin position="47"/>
        <end position="57"/>
    </location>
</feature>
<evidence type="ECO:0000256" key="4">
    <source>
        <dbReference type="ARBA" id="ARBA00022679"/>
    </source>
</evidence>
<dbReference type="CDD" id="cd05402">
    <property type="entry name" value="NT_PAP_TUTase"/>
    <property type="match status" value="1"/>
</dbReference>
<dbReference type="eggNOG" id="KOG1906">
    <property type="taxonomic scope" value="Eukaryota"/>
</dbReference>
<dbReference type="Gene3D" id="1.10.1410.10">
    <property type="match status" value="1"/>
</dbReference>
<keyword evidence="5" id="KW-0479">Metal-binding</keyword>
<feature type="compositionally biased region" description="Basic residues" evidence="8">
    <location>
        <begin position="78"/>
        <end position="90"/>
    </location>
</feature>
<comment type="similarity">
    <text evidence="2">Belongs to the DNA polymerase type-B-like family.</text>
</comment>
<organism evidence="11 12">
    <name type="scientific">Yarrowia lipolytica</name>
    <name type="common">Candida lipolytica</name>
    <dbReference type="NCBI Taxonomy" id="4952"/>
    <lineage>
        <taxon>Eukaryota</taxon>
        <taxon>Fungi</taxon>
        <taxon>Dikarya</taxon>
        <taxon>Ascomycota</taxon>
        <taxon>Saccharomycotina</taxon>
        <taxon>Dipodascomycetes</taxon>
        <taxon>Dipodascales</taxon>
        <taxon>Dipodascales incertae sedis</taxon>
        <taxon>Yarrowia</taxon>
    </lineage>
</organism>
<feature type="compositionally biased region" description="Basic and acidic residues" evidence="8">
    <location>
        <begin position="638"/>
        <end position="662"/>
    </location>
</feature>
<comment type="cofactor">
    <cofactor evidence="1">
        <name>Mn(2+)</name>
        <dbReference type="ChEBI" id="CHEBI:29035"/>
    </cofactor>
</comment>
<feature type="compositionally biased region" description="Basic and acidic residues" evidence="8">
    <location>
        <begin position="689"/>
        <end position="703"/>
    </location>
</feature>
<reference evidence="11 12" key="1">
    <citation type="journal article" date="2016" name="PLoS ONE">
        <title>Sequence Assembly of Yarrowia lipolytica Strain W29/CLIB89 Shows Transposable Element Diversity.</title>
        <authorList>
            <person name="Magnan C."/>
            <person name="Yu J."/>
            <person name="Chang I."/>
            <person name="Jahn E."/>
            <person name="Kanomata Y."/>
            <person name="Wu J."/>
            <person name="Zeller M."/>
            <person name="Oakes M."/>
            <person name="Baldi P."/>
            <person name="Sandmeyer S."/>
        </authorList>
    </citation>
    <scope>NUCLEOTIDE SEQUENCE [LARGE SCALE GENOMIC DNA]</scope>
    <source>
        <strain evidence="12">CLIB89(W29)</strain>
    </source>
</reference>
<keyword evidence="4" id="KW-0808">Transferase</keyword>
<dbReference type="GO" id="GO:0043634">
    <property type="term" value="P:polyadenylation-dependent ncRNA catabolic process"/>
    <property type="evidence" value="ECO:0007669"/>
    <property type="project" value="TreeGrafter"/>
</dbReference>
<sequence length="716" mass="79437">MFSEVLSPMAKRTTKLPPATVATKADLRNRPIAQPVSRRRGQQATPNNANNNSNNNSAEDKSNNTNDTKDSKDGKEKASKKKRKKNKKKSQSGPISPQDRRNSGNGYNVLVDENDDKSGDEGERSSKKRRTAGSAASTTASSDMDSENERSVSTAPTSAPAPKPPADSPPPPPPVDPSEWNMNEDFVGFDFSDGEDEEDEEPEEPVRSRKRTIEEVDDASSGPASKKQDLEAPWIKSNYHQYDRVSDWLQEEVMDFVKYISPTQSEIKARQDLVERVRGAVNGLWGDAKVHVLGSFTTNMHLPQSDIDLVVCSPHGHYGERACIYQLSSVIRSRMKVAELQTITKARVPIIKFIDSRTGVHVDISFEKDGGIKTASTITKWSKSMPALRPLVLIVKQFLSSRRLNEVFTGGLGGFSVICMVYSFLIQHPRISTGDISPMDNLGVLLIEFFELYGVNFNYERVALNMDGNCGYLSKRLYPDLIGRNPFAVAIRDPDDHENNISQGTFNMRNIKRAFSGAFQLLSGKCLDMNKTGYKGRQGKSLLTSIIKLKGPVRDQTPDAITEPLKYTGGGDEFKIPQDAVYNSVLMNDEDEDEKAKQAEDADKTKRRAAQREEQKKKKELTTASDDKIPKGPAADRNQPKADQRKMSKDRAAARAAAREVMEISSDDDDGSDSKNGGAKSNPIDLSSDEEKGRSDIKKDPSAKRRFWQQKGGLDY</sequence>
<protein>
    <recommendedName>
        <fullName evidence="3">polynucleotide adenylyltransferase</fullName>
        <ecNumber evidence="3">2.7.7.19</ecNumber>
    </recommendedName>
</protein>
<dbReference type="GO" id="GO:0034475">
    <property type="term" value="P:U4 snRNA 3'-end processing"/>
    <property type="evidence" value="ECO:0007669"/>
    <property type="project" value="UniProtKB-ARBA"/>
</dbReference>
<dbReference type="FunFam" id="1.10.1410.10:FF:000003">
    <property type="entry name" value="non-canonical poly(A) RNA polymerase PAPD7"/>
    <property type="match status" value="1"/>
</dbReference>
<evidence type="ECO:0000256" key="5">
    <source>
        <dbReference type="ARBA" id="ARBA00022723"/>
    </source>
</evidence>
<dbReference type="InterPro" id="IPR054708">
    <property type="entry name" value="MTPAP-like_central"/>
</dbReference>
<keyword evidence="6" id="KW-0460">Magnesium</keyword>
<feature type="domain" description="PAP-associated" evidence="9">
    <location>
        <begin position="441"/>
        <end position="499"/>
    </location>
</feature>
<dbReference type="GO" id="GO:0071038">
    <property type="term" value="P:TRAMP-dependent tRNA surveillance pathway"/>
    <property type="evidence" value="ECO:0007669"/>
    <property type="project" value="UniProtKB-ARBA"/>
</dbReference>
<feature type="region of interest" description="Disordered" evidence="8">
    <location>
        <begin position="588"/>
        <end position="716"/>
    </location>
</feature>
<dbReference type="OMA" id="ICMVYSF"/>
<dbReference type="InterPro" id="IPR002058">
    <property type="entry name" value="PAP_assoc"/>
</dbReference>
<dbReference type="AlphaFoldDB" id="A0A1D8NQL2"/>
<dbReference type="RefSeq" id="XP_068139613.1">
    <property type="nucleotide sequence ID" value="XM_068283512.1"/>
</dbReference>
<dbReference type="EMBL" id="CP017558">
    <property type="protein sequence ID" value="AOW07914.1"/>
    <property type="molecule type" value="Genomic_DNA"/>
</dbReference>
<dbReference type="InterPro" id="IPR045862">
    <property type="entry name" value="Trf4-like"/>
</dbReference>
<dbReference type="PANTHER" id="PTHR23092:SF15">
    <property type="entry name" value="INACTIVE NON-CANONICAL POLY(A) RNA POLYMERASE PROTEIN TRF4-2-RELATED"/>
    <property type="match status" value="1"/>
</dbReference>
<evidence type="ECO:0000256" key="8">
    <source>
        <dbReference type="SAM" id="MobiDB-lite"/>
    </source>
</evidence>
<dbReference type="EC" id="2.7.7.19" evidence="3"/>
<dbReference type="FunFam" id="3.30.460.10:FF:000006">
    <property type="entry name" value="non-canonical poly(A) RNA polymerase PAPD5"/>
    <property type="match status" value="1"/>
</dbReference>
<feature type="domain" description="Poly(A) RNA polymerase mitochondrial-like central palm" evidence="10">
    <location>
        <begin position="249"/>
        <end position="382"/>
    </location>
</feature>